<keyword evidence="18" id="KW-1185">Reference proteome</keyword>
<evidence type="ECO:0000313" key="17">
    <source>
        <dbReference type="EMBL" id="EDK45186.1"/>
    </source>
</evidence>
<dbReference type="SUPFAM" id="SSF58038">
    <property type="entry name" value="SNARE fusion complex"/>
    <property type="match status" value="1"/>
</dbReference>
<keyword evidence="11 14" id="KW-0472">Membrane</keyword>
<evidence type="ECO:0000256" key="2">
    <source>
        <dbReference type="ARBA" id="ARBA00004409"/>
    </source>
</evidence>
<evidence type="ECO:0000256" key="7">
    <source>
        <dbReference type="ARBA" id="ARBA00022927"/>
    </source>
</evidence>
<dbReference type="Pfam" id="PF13774">
    <property type="entry name" value="Longin"/>
    <property type="match status" value="1"/>
</dbReference>
<proteinExistence type="inferred from homology"/>
<dbReference type="SMART" id="SM01270">
    <property type="entry name" value="Longin"/>
    <property type="match status" value="1"/>
</dbReference>
<evidence type="ECO:0000259" key="16">
    <source>
        <dbReference type="PROSITE" id="PS50892"/>
    </source>
</evidence>
<dbReference type="SUPFAM" id="SSF64356">
    <property type="entry name" value="SNARE-like"/>
    <property type="match status" value="1"/>
</dbReference>
<dbReference type="STRING" id="379508.A5E178"/>
<dbReference type="GO" id="GO:0048280">
    <property type="term" value="P:vesicle fusion with Golgi apparatus"/>
    <property type="evidence" value="ECO:0007669"/>
    <property type="project" value="EnsemblFungi"/>
</dbReference>
<reference evidence="17 18" key="1">
    <citation type="journal article" date="2009" name="Nature">
        <title>Evolution of pathogenicity and sexual reproduction in eight Candida genomes.</title>
        <authorList>
            <person name="Butler G."/>
            <person name="Rasmussen M.D."/>
            <person name="Lin M.F."/>
            <person name="Santos M.A."/>
            <person name="Sakthikumar S."/>
            <person name="Munro C.A."/>
            <person name="Rheinbay E."/>
            <person name="Grabherr M."/>
            <person name="Forche A."/>
            <person name="Reedy J.L."/>
            <person name="Agrafioti I."/>
            <person name="Arnaud M.B."/>
            <person name="Bates S."/>
            <person name="Brown A.J."/>
            <person name="Brunke S."/>
            <person name="Costanzo M.C."/>
            <person name="Fitzpatrick D.A."/>
            <person name="de Groot P.W."/>
            <person name="Harris D."/>
            <person name="Hoyer L.L."/>
            <person name="Hube B."/>
            <person name="Klis F.M."/>
            <person name="Kodira C."/>
            <person name="Lennard N."/>
            <person name="Logue M.E."/>
            <person name="Martin R."/>
            <person name="Neiman A.M."/>
            <person name="Nikolaou E."/>
            <person name="Quail M.A."/>
            <person name="Quinn J."/>
            <person name="Santos M.C."/>
            <person name="Schmitzberger F.F."/>
            <person name="Sherlock G."/>
            <person name="Shah P."/>
            <person name="Silverstein K.A."/>
            <person name="Skrzypek M.S."/>
            <person name="Soll D."/>
            <person name="Staggs R."/>
            <person name="Stansfield I."/>
            <person name="Stumpf M.P."/>
            <person name="Sudbery P.E."/>
            <person name="Srikantha T."/>
            <person name="Zeng Q."/>
            <person name="Berman J."/>
            <person name="Berriman M."/>
            <person name="Heitman J."/>
            <person name="Gow N.A."/>
            <person name="Lorenz M.C."/>
            <person name="Birren B.W."/>
            <person name="Kellis M."/>
            <person name="Cuomo C.A."/>
        </authorList>
    </citation>
    <scope>NUCLEOTIDE SEQUENCE [LARGE SCALE GENOMIC DNA]</scope>
    <source>
        <strain evidence="18">ATCC 11503 / BCRC 21390 / CBS 2605 / JCM 1781 / NBRC 1676 / NRRL YB-4239</strain>
    </source>
</reference>
<dbReference type="OrthoDB" id="1719357at2759"/>
<dbReference type="HOGENOM" id="CLU_054453_4_0_1"/>
<evidence type="ECO:0000256" key="5">
    <source>
        <dbReference type="ARBA" id="ARBA00022692"/>
    </source>
</evidence>
<comment type="similarity">
    <text evidence="3">Belongs to the synaptobrevin family.</text>
</comment>
<evidence type="ECO:0000256" key="3">
    <source>
        <dbReference type="ARBA" id="ARBA00008025"/>
    </source>
</evidence>
<dbReference type="CDD" id="cd15866">
    <property type="entry name" value="R-SNARE_SEC22"/>
    <property type="match status" value="1"/>
</dbReference>
<dbReference type="Pfam" id="PF00957">
    <property type="entry name" value="Synaptobrevin"/>
    <property type="match status" value="1"/>
</dbReference>
<feature type="domain" description="V-SNARE coiled-coil homology" evidence="16">
    <location>
        <begin position="135"/>
        <end position="195"/>
    </location>
</feature>
<accession>A5E178</accession>
<dbReference type="InterPro" id="IPR042855">
    <property type="entry name" value="V_SNARE_CC"/>
</dbReference>
<evidence type="ECO:0000256" key="4">
    <source>
        <dbReference type="ARBA" id="ARBA00022448"/>
    </source>
</evidence>
<evidence type="ECO:0000313" key="18">
    <source>
        <dbReference type="Proteomes" id="UP000001996"/>
    </source>
</evidence>
<dbReference type="Gene3D" id="1.20.5.110">
    <property type="match status" value="1"/>
</dbReference>
<dbReference type="CDD" id="cd14824">
    <property type="entry name" value="Longin"/>
    <property type="match status" value="1"/>
</dbReference>
<dbReference type="Proteomes" id="UP000001996">
    <property type="component" value="Unassembled WGS sequence"/>
</dbReference>
<dbReference type="GO" id="GO:0006886">
    <property type="term" value="P:intracellular protein transport"/>
    <property type="evidence" value="ECO:0007669"/>
    <property type="project" value="EnsemblFungi"/>
</dbReference>
<dbReference type="PROSITE" id="PS50859">
    <property type="entry name" value="LONGIN"/>
    <property type="match status" value="1"/>
</dbReference>
<evidence type="ECO:0000256" key="13">
    <source>
        <dbReference type="PROSITE-ProRule" id="PRU00290"/>
    </source>
</evidence>
<dbReference type="GO" id="GO:0031201">
    <property type="term" value="C:SNARE complex"/>
    <property type="evidence" value="ECO:0007669"/>
    <property type="project" value="EnsemblFungi"/>
</dbReference>
<dbReference type="GO" id="GO:0000139">
    <property type="term" value="C:Golgi membrane"/>
    <property type="evidence" value="ECO:0007669"/>
    <property type="project" value="UniProtKB-SubCell"/>
</dbReference>
<dbReference type="GeneID" id="5232604"/>
<comment type="subcellular location">
    <subcellularLocation>
        <location evidence="1">Endoplasmic reticulum membrane</location>
        <topology evidence="1">Single-pass type IV membrane protein</topology>
    </subcellularLocation>
    <subcellularLocation>
        <location evidence="2">Golgi apparatus membrane</location>
        <topology evidence="2">Single-pass type IV membrane protein</topology>
    </subcellularLocation>
</comment>
<dbReference type="EMBL" id="CH981527">
    <property type="protein sequence ID" value="EDK45186.1"/>
    <property type="molecule type" value="Genomic_DNA"/>
</dbReference>
<dbReference type="InterPro" id="IPR010908">
    <property type="entry name" value="Longin_dom"/>
</dbReference>
<gene>
    <name evidence="17" type="ORF">LELG_03365</name>
</gene>
<evidence type="ECO:0000256" key="11">
    <source>
        <dbReference type="ARBA" id="ARBA00023136"/>
    </source>
</evidence>
<dbReference type="GO" id="GO:0006888">
    <property type="term" value="P:endoplasmic reticulum to Golgi vesicle-mediated transport"/>
    <property type="evidence" value="ECO:0007669"/>
    <property type="project" value="EnsemblFungi"/>
</dbReference>
<name>A5E178_LODEL</name>
<evidence type="ECO:0000259" key="15">
    <source>
        <dbReference type="PROSITE" id="PS50859"/>
    </source>
</evidence>
<dbReference type="KEGG" id="lel:PVL30_002863"/>
<keyword evidence="10 13" id="KW-0175">Coiled coil</keyword>
<keyword evidence="4" id="KW-0813">Transport</keyword>
<dbReference type="AlphaFoldDB" id="A5E178"/>
<dbReference type="eggNOG" id="KOG0862">
    <property type="taxonomic scope" value="Eukaryota"/>
</dbReference>
<evidence type="ECO:0000256" key="12">
    <source>
        <dbReference type="ARBA" id="ARBA00024249"/>
    </source>
</evidence>
<dbReference type="GO" id="GO:0005484">
    <property type="term" value="F:SNAP receptor activity"/>
    <property type="evidence" value="ECO:0007669"/>
    <property type="project" value="EnsemblFungi"/>
</dbReference>
<keyword evidence="7" id="KW-0653">Protein transport</keyword>
<keyword evidence="6" id="KW-0256">Endoplasmic reticulum</keyword>
<dbReference type="GO" id="GO:0006890">
    <property type="term" value="P:retrograde vesicle-mediated transport, Golgi to endoplasmic reticulum"/>
    <property type="evidence" value="ECO:0007669"/>
    <property type="project" value="EnsemblFungi"/>
</dbReference>
<evidence type="ECO:0000256" key="10">
    <source>
        <dbReference type="ARBA" id="ARBA00023054"/>
    </source>
</evidence>
<sequence length="217" mass="24990">MVESTLIYRYDALPLCGSVDDDNSSNAQALLEQKKKCKILISKITPNSEPQATIESDDYNIHYLISQSIIYLCICKKSYPRKLAFSYLSEIANEFYNSHGADALSRTARPFGFSSFDNFLNKTKKIYQDQRAQSNLDKLNNDLADVKKVMTKNIEDLLYRGDSLDKMSDLSSSLKQDSLKYRRRAQRINFEAMIKQYIPVVGAGLIFLFLCYYYLKK</sequence>
<keyword evidence="9" id="KW-0333">Golgi apparatus</keyword>
<evidence type="ECO:0000256" key="1">
    <source>
        <dbReference type="ARBA" id="ARBA00004163"/>
    </source>
</evidence>
<organism evidence="17 18">
    <name type="scientific">Lodderomyces elongisporus (strain ATCC 11503 / CBS 2605 / JCM 1781 / NBRC 1676 / NRRL YB-4239)</name>
    <name type="common">Yeast</name>
    <name type="synonym">Saccharomyces elongisporus</name>
    <dbReference type="NCBI Taxonomy" id="379508"/>
    <lineage>
        <taxon>Eukaryota</taxon>
        <taxon>Fungi</taxon>
        <taxon>Dikarya</taxon>
        <taxon>Ascomycota</taxon>
        <taxon>Saccharomycotina</taxon>
        <taxon>Pichiomycetes</taxon>
        <taxon>Debaryomycetaceae</taxon>
        <taxon>Candida/Lodderomyces clade</taxon>
        <taxon>Lodderomyces</taxon>
    </lineage>
</organism>
<evidence type="ECO:0000256" key="6">
    <source>
        <dbReference type="ARBA" id="ARBA00022824"/>
    </source>
</evidence>
<feature type="domain" description="Longin" evidence="15">
    <location>
        <begin position="6"/>
        <end position="120"/>
    </location>
</feature>
<dbReference type="PANTHER" id="PTHR45837">
    <property type="entry name" value="VESICLE-TRAFFICKING PROTEIN SEC22B"/>
    <property type="match status" value="1"/>
</dbReference>
<evidence type="ECO:0000256" key="14">
    <source>
        <dbReference type="SAM" id="Phobius"/>
    </source>
</evidence>
<dbReference type="OMA" id="FIYWRFF"/>
<dbReference type="GO" id="GO:0005789">
    <property type="term" value="C:endoplasmic reticulum membrane"/>
    <property type="evidence" value="ECO:0007669"/>
    <property type="project" value="UniProtKB-SubCell"/>
</dbReference>
<keyword evidence="5 14" id="KW-0812">Transmembrane</keyword>
<dbReference type="GO" id="GO:0012507">
    <property type="term" value="C:ER to Golgi transport vesicle membrane"/>
    <property type="evidence" value="ECO:0007669"/>
    <property type="project" value="EnsemblFungi"/>
</dbReference>
<feature type="transmembrane region" description="Helical" evidence="14">
    <location>
        <begin position="197"/>
        <end position="215"/>
    </location>
</feature>
<keyword evidence="8 14" id="KW-1133">Transmembrane helix</keyword>
<evidence type="ECO:0000256" key="8">
    <source>
        <dbReference type="ARBA" id="ARBA00022989"/>
    </source>
</evidence>
<dbReference type="VEuPathDB" id="FungiDB:LELG_03365"/>
<evidence type="ECO:0000256" key="9">
    <source>
        <dbReference type="ARBA" id="ARBA00023034"/>
    </source>
</evidence>
<dbReference type="FunCoup" id="A5E178">
    <property type="interactions" value="1011"/>
</dbReference>
<dbReference type="Gene3D" id="3.30.450.50">
    <property type="entry name" value="Longin domain"/>
    <property type="match status" value="1"/>
</dbReference>
<protein>
    <recommendedName>
        <fullName evidence="12">Protein transport protein SEC22</fullName>
    </recommendedName>
</protein>
<dbReference type="PROSITE" id="PS50892">
    <property type="entry name" value="V_SNARE"/>
    <property type="match status" value="1"/>
</dbReference>
<dbReference type="InParanoid" id="A5E178"/>
<dbReference type="InterPro" id="IPR044565">
    <property type="entry name" value="Sec22"/>
</dbReference>
<dbReference type="InterPro" id="IPR011012">
    <property type="entry name" value="Longin-like_dom_sf"/>
</dbReference>